<dbReference type="PANTHER" id="PTHR12601">
    <property type="entry name" value="EUKARYOTIC TRANSLATION INITIATION FACTOR 3 SUBUNIT EIF-3"/>
    <property type="match status" value="1"/>
</dbReference>
<dbReference type="InterPro" id="IPR011990">
    <property type="entry name" value="TPR-like_helical_dom_sf"/>
</dbReference>
<keyword evidence="2" id="KW-1185">Reference proteome</keyword>
<keyword evidence="1" id="KW-0802">TPR repeat</keyword>
<dbReference type="WBParaSite" id="PEQ_0001428001-mRNA-1">
    <property type="protein sequence ID" value="PEQ_0001428001-mRNA-1"/>
    <property type="gene ID" value="PEQ_0001428001"/>
</dbReference>
<accession>A0A914SAE9</accession>
<dbReference type="Gene3D" id="1.25.40.10">
    <property type="entry name" value="Tetratricopeptide repeat domain"/>
    <property type="match status" value="1"/>
</dbReference>
<reference evidence="3" key="1">
    <citation type="submission" date="2022-11" db="UniProtKB">
        <authorList>
            <consortium name="WormBaseParasite"/>
        </authorList>
    </citation>
    <scope>IDENTIFICATION</scope>
</reference>
<dbReference type="InterPro" id="IPR027523">
    <property type="entry name" value="CLU_prot"/>
</dbReference>
<dbReference type="GO" id="GO:0048312">
    <property type="term" value="P:intracellular distribution of mitochondria"/>
    <property type="evidence" value="ECO:0007669"/>
    <property type="project" value="TreeGrafter"/>
</dbReference>
<evidence type="ECO:0000313" key="3">
    <source>
        <dbReference type="WBParaSite" id="PEQ_0001428001-mRNA-1"/>
    </source>
</evidence>
<dbReference type="AlphaFoldDB" id="A0A914SAE9"/>
<evidence type="ECO:0000313" key="2">
    <source>
        <dbReference type="Proteomes" id="UP000887564"/>
    </source>
</evidence>
<dbReference type="PANTHER" id="PTHR12601:SF6">
    <property type="entry name" value="CLUSTERED MITOCHONDRIA PROTEIN HOMOLOG"/>
    <property type="match status" value="1"/>
</dbReference>
<feature type="repeat" description="TPR" evidence="1">
    <location>
        <begin position="2"/>
        <end position="35"/>
    </location>
</feature>
<dbReference type="PROSITE" id="PS50005">
    <property type="entry name" value="TPR"/>
    <property type="match status" value="1"/>
</dbReference>
<proteinExistence type="predicted"/>
<organism evidence="2 3">
    <name type="scientific">Parascaris equorum</name>
    <name type="common">Equine roundworm</name>
    <dbReference type="NCBI Taxonomy" id="6256"/>
    <lineage>
        <taxon>Eukaryota</taxon>
        <taxon>Metazoa</taxon>
        <taxon>Ecdysozoa</taxon>
        <taxon>Nematoda</taxon>
        <taxon>Chromadorea</taxon>
        <taxon>Rhabditida</taxon>
        <taxon>Spirurina</taxon>
        <taxon>Ascaridomorpha</taxon>
        <taxon>Ascaridoidea</taxon>
        <taxon>Ascarididae</taxon>
        <taxon>Parascaris</taxon>
    </lineage>
</organism>
<name>A0A914SAE9_PAREQ</name>
<dbReference type="GO" id="GO:0003729">
    <property type="term" value="F:mRNA binding"/>
    <property type="evidence" value="ECO:0007669"/>
    <property type="project" value="TreeGrafter"/>
</dbReference>
<dbReference type="Proteomes" id="UP000887564">
    <property type="component" value="Unplaced"/>
</dbReference>
<protein>
    <submittedName>
        <fullName evidence="3">Uncharacterized protein</fullName>
    </submittedName>
</protein>
<dbReference type="GO" id="GO:0005737">
    <property type="term" value="C:cytoplasm"/>
    <property type="evidence" value="ECO:0007669"/>
    <property type="project" value="TreeGrafter"/>
</dbReference>
<evidence type="ECO:0000256" key="1">
    <source>
        <dbReference type="PROSITE-ProRule" id="PRU00339"/>
    </source>
</evidence>
<dbReference type="InterPro" id="IPR019734">
    <property type="entry name" value="TPR_rpt"/>
</dbReference>
<sequence>MAQIDGNIGVILYAVQEYDDALKFLQSALKLHQAYMEPRALKTALIYHLMARTYSCRGDFRTALQMEKVRIAYLLTIFTGMQRKSTWLEMIWSLEVIMYAILGGYKIFVCADDMDRVNL</sequence>
<dbReference type="Pfam" id="PF13424">
    <property type="entry name" value="TPR_12"/>
    <property type="match status" value="1"/>
</dbReference>
<dbReference type="SUPFAM" id="SSF48452">
    <property type="entry name" value="TPR-like"/>
    <property type="match status" value="1"/>
</dbReference>